<proteinExistence type="predicted"/>
<keyword evidence="2" id="KW-1185">Reference proteome</keyword>
<dbReference type="EMBL" id="CM037028">
    <property type="protein sequence ID" value="KAH7655313.1"/>
    <property type="molecule type" value="Genomic_DNA"/>
</dbReference>
<sequence>MKNSPVFPKDETANGNAVRCDTEDGFSKFLEEARKHANDVILNSAKPSSNSVENIIRGESTKASKKSWKNIWLFWRKPGKMNNAGDDRSLKTTKKKNNSLSHAHAGKDNVGGGGRGPRMSRPKSGPLSSCFTPTRAEETEVPYMCLDQPDYPHSVLHNHGPIYKVT</sequence>
<dbReference type="Proteomes" id="UP000827976">
    <property type="component" value="Chromosome 18"/>
</dbReference>
<comment type="caution">
    <text evidence="1">The sequence shown here is derived from an EMBL/GenBank/DDBJ whole genome shotgun (WGS) entry which is preliminary data.</text>
</comment>
<evidence type="ECO:0000313" key="1">
    <source>
        <dbReference type="EMBL" id="KAH7655313.1"/>
    </source>
</evidence>
<protein>
    <submittedName>
        <fullName evidence="1">Uncharacterized protein</fullName>
    </submittedName>
</protein>
<evidence type="ECO:0000313" key="2">
    <source>
        <dbReference type="Proteomes" id="UP000827976"/>
    </source>
</evidence>
<reference evidence="2" key="1">
    <citation type="journal article" date="2022" name="Nat. Commun.">
        <title>Chromosome evolution and the genetic basis of agronomically important traits in greater yam.</title>
        <authorList>
            <person name="Bredeson J.V."/>
            <person name="Lyons J.B."/>
            <person name="Oniyinde I.O."/>
            <person name="Okereke N.R."/>
            <person name="Kolade O."/>
            <person name="Nnabue I."/>
            <person name="Nwadili C.O."/>
            <person name="Hribova E."/>
            <person name="Parker M."/>
            <person name="Nwogha J."/>
            <person name="Shu S."/>
            <person name="Carlson J."/>
            <person name="Kariba R."/>
            <person name="Muthemba S."/>
            <person name="Knop K."/>
            <person name="Barton G.J."/>
            <person name="Sherwood A.V."/>
            <person name="Lopez-Montes A."/>
            <person name="Asiedu R."/>
            <person name="Jamnadass R."/>
            <person name="Muchugi A."/>
            <person name="Goodstein D."/>
            <person name="Egesi C.N."/>
            <person name="Featherston J."/>
            <person name="Asfaw A."/>
            <person name="Simpson G.G."/>
            <person name="Dolezel J."/>
            <person name="Hendre P.S."/>
            <person name="Van Deynze A."/>
            <person name="Kumar P.L."/>
            <person name="Obidiegwu J.E."/>
            <person name="Bhattacharjee R."/>
            <person name="Rokhsar D.S."/>
        </authorList>
    </citation>
    <scope>NUCLEOTIDE SEQUENCE [LARGE SCALE GENOMIC DNA]</scope>
    <source>
        <strain evidence="2">cv. TDa95/00328</strain>
    </source>
</reference>
<name>A0ACB7U4R3_DIOAL</name>
<gene>
    <name evidence="1" type="ORF">IHE45_18G001900</name>
</gene>
<accession>A0ACB7U4R3</accession>
<organism evidence="1 2">
    <name type="scientific">Dioscorea alata</name>
    <name type="common">Purple yam</name>
    <dbReference type="NCBI Taxonomy" id="55571"/>
    <lineage>
        <taxon>Eukaryota</taxon>
        <taxon>Viridiplantae</taxon>
        <taxon>Streptophyta</taxon>
        <taxon>Embryophyta</taxon>
        <taxon>Tracheophyta</taxon>
        <taxon>Spermatophyta</taxon>
        <taxon>Magnoliopsida</taxon>
        <taxon>Liliopsida</taxon>
        <taxon>Dioscoreales</taxon>
        <taxon>Dioscoreaceae</taxon>
        <taxon>Dioscorea</taxon>
    </lineage>
</organism>